<evidence type="ECO:0000256" key="12">
    <source>
        <dbReference type="ARBA" id="ARBA00023317"/>
    </source>
</evidence>
<dbReference type="NCBIfam" id="TIGR00535">
    <property type="entry name" value="SAM_DCase"/>
    <property type="match status" value="1"/>
</dbReference>
<sequence length="452" mass="50294">METKGGKKTKSNSSSKSFFYEAPLGYSIEDVRPHGGIKKFRSAAYSNVSFLLGFCGHLRPKAIMRFAKFIDSPKASISLQLYLMAFPVSAIGYEGYEKRLEISFFDPGFSVDPRGMGLRSLSKAQLDEILKPAECTIVSSLSNNHVDSYVLSESSLFVYPYKIIIKTCGTTKLLFSIPAILKLANSLSLSVQSVRYTRGSFIFPGAQPFPHRNFCEEVAILDSYFLKLGSHRKAYIMGGSDKTKTWHVYSASARMSSHSNPVYTLEMCMTGLDRKKASIFYKTHASSAASMTEHSGIRKILPHSQICDFEFDPCGYSMNSIEKGAISTIHVTPEDGFSYASFEASGYDFETLNSNQLIERVLACFKPTEFSVSLHVNMTRDDLRCRMPSYVNGYCCEKRSFEQLGNGGSVMYYSFVGGDVCVSPRSILKSCSWNEDEQSVGVRPAPYHLSAL</sequence>
<keyword evidence="11" id="KW-0704">Schiff base</keyword>
<proteinExistence type="inferred from homology"/>
<keyword evidence="8" id="KW-0620">Polyamine biosynthesis</keyword>
<evidence type="ECO:0000256" key="2">
    <source>
        <dbReference type="ARBA" id="ARBA00004911"/>
    </source>
</evidence>
<dbReference type="Pfam" id="PF01536">
    <property type="entry name" value="SAM_decarbox"/>
    <property type="match status" value="1"/>
</dbReference>
<evidence type="ECO:0000313" key="15">
    <source>
        <dbReference type="Proteomes" id="UP000593561"/>
    </source>
</evidence>
<dbReference type="PANTHER" id="PTHR11570">
    <property type="entry name" value="S-ADENOSYLMETHIONINE DECARBOXYLASE"/>
    <property type="match status" value="1"/>
</dbReference>
<comment type="pathway">
    <text evidence="2">Amine and polyamine biosynthesis; S-adenosylmethioninamine biosynthesis; S-adenosylmethioninamine from S-adenosyl-L-methionine: step 1/1.</text>
</comment>
<dbReference type="Gene3D" id="3.30.360.50">
    <property type="entry name" value="S-adenosylmethionine decarboxylase"/>
    <property type="match status" value="1"/>
</dbReference>
<dbReference type="FunFam" id="3.30.360.50:FF:000001">
    <property type="entry name" value="S-adenosylmethionine decarboxylase proenzyme"/>
    <property type="match status" value="1"/>
</dbReference>
<dbReference type="GO" id="GO:0008295">
    <property type="term" value="P:spermidine biosynthetic process"/>
    <property type="evidence" value="ECO:0007669"/>
    <property type="project" value="UniProtKB-KW"/>
</dbReference>
<reference evidence="14 15" key="1">
    <citation type="journal article" date="2019" name="Genome Biol. Evol.">
        <title>Insights into the evolution of the New World diploid cottons (Gossypium, subgenus Houzingenia) based on genome sequencing.</title>
        <authorList>
            <person name="Grover C.E."/>
            <person name="Arick M.A. 2nd"/>
            <person name="Thrash A."/>
            <person name="Conover J.L."/>
            <person name="Sanders W.S."/>
            <person name="Peterson D.G."/>
            <person name="Frelichowski J.E."/>
            <person name="Scheffler J.A."/>
            <person name="Scheffler B.E."/>
            <person name="Wendel J.F."/>
        </authorList>
    </citation>
    <scope>NUCLEOTIDE SEQUENCE [LARGE SCALE GENOMIC DNA]</scope>
    <source>
        <strain evidence="14">27</strain>
        <tissue evidence="14">Leaf</tissue>
    </source>
</reference>
<evidence type="ECO:0000256" key="6">
    <source>
        <dbReference type="ARBA" id="ARBA00022793"/>
    </source>
</evidence>
<dbReference type="GO" id="GO:0004014">
    <property type="term" value="F:adenosylmethionine decarboxylase activity"/>
    <property type="evidence" value="ECO:0007669"/>
    <property type="project" value="UniProtKB-EC"/>
</dbReference>
<dbReference type="PANTHER" id="PTHR11570:SF23">
    <property type="entry name" value="S-ADENOSYLMETHIONINE DECARBOXYLASE PROENZYME"/>
    <property type="match status" value="1"/>
</dbReference>
<dbReference type="InterPro" id="IPR048283">
    <property type="entry name" value="AdoMetDC-like"/>
</dbReference>
<keyword evidence="7" id="KW-0745">Spermidine biosynthesis</keyword>
<dbReference type="GO" id="GO:0006597">
    <property type="term" value="P:spermine biosynthetic process"/>
    <property type="evidence" value="ECO:0007669"/>
    <property type="project" value="InterPro"/>
</dbReference>
<evidence type="ECO:0000256" key="4">
    <source>
        <dbReference type="ARBA" id="ARBA00012357"/>
    </source>
</evidence>
<dbReference type="Pfam" id="PF08132">
    <property type="entry name" value="AdoMetDC_leader"/>
    <property type="match status" value="1"/>
</dbReference>
<name>A0A7J8R8F5_GOSDV</name>
<evidence type="ECO:0000256" key="7">
    <source>
        <dbReference type="ARBA" id="ARBA00023066"/>
    </source>
</evidence>
<evidence type="ECO:0000256" key="11">
    <source>
        <dbReference type="ARBA" id="ARBA00023270"/>
    </source>
</evidence>
<dbReference type="InterPro" id="IPR001985">
    <property type="entry name" value="S-AdoMet_decarboxylase_euk"/>
</dbReference>
<dbReference type="AlphaFoldDB" id="A0A7J8R8F5"/>
<comment type="similarity">
    <text evidence="3">Belongs to the eukaryotic AdoMetDC family.</text>
</comment>
<comment type="catalytic activity">
    <reaction evidence="13">
        <text>S-adenosyl-L-methionine + H(+) = S-adenosyl 3-(methylsulfanyl)propylamine + CO2</text>
        <dbReference type="Rhea" id="RHEA:15981"/>
        <dbReference type="ChEBI" id="CHEBI:15378"/>
        <dbReference type="ChEBI" id="CHEBI:16526"/>
        <dbReference type="ChEBI" id="CHEBI:57443"/>
        <dbReference type="ChEBI" id="CHEBI:59789"/>
        <dbReference type="EC" id="4.1.1.50"/>
    </reaction>
</comment>
<dbReference type="Proteomes" id="UP000593561">
    <property type="component" value="Unassembled WGS sequence"/>
</dbReference>
<dbReference type="Gene3D" id="3.60.90.10">
    <property type="entry name" value="S-adenosylmethionine decarboxylase"/>
    <property type="match status" value="1"/>
</dbReference>
<keyword evidence="9" id="KW-0865">Zymogen</keyword>
<comment type="cofactor">
    <cofactor evidence="1">
        <name>pyruvate</name>
        <dbReference type="ChEBI" id="CHEBI:15361"/>
    </cofactor>
</comment>
<evidence type="ECO:0000313" key="14">
    <source>
        <dbReference type="EMBL" id="MBA0610119.1"/>
    </source>
</evidence>
<organism evidence="14 15">
    <name type="scientific">Gossypium davidsonii</name>
    <name type="common">Davidson's cotton</name>
    <name type="synonym">Gossypium klotzschianum subsp. davidsonii</name>
    <dbReference type="NCBI Taxonomy" id="34287"/>
    <lineage>
        <taxon>Eukaryota</taxon>
        <taxon>Viridiplantae</taxon>
        <taxon>Streptophyta</taxon>
        <taxon>Embryophyta</taxon>
        <taxon>Tracheophyta</taxon>
        <taxon>Spermatophyta</taxon>
        <taxon>Magnoliopsida</taxon>
        <taxon>eudicotyledons</taxon>
        <taxon>Gunneridae</taxon>
        <taxon>Pentapetalae</taxon>
        <taxon>rosids</taxon>
        <taxon>malvids</taxon>
        <taxon>Malvales</taxon>
        <taxon>Malvaceae</taxon>
        <taxon>Malvoideae</taxon>
        <taxon>Gossypium</taxon>
    </lineage>
</organism>
<evidence type="ECO:0000256" key="1">
    <source>
        <dbReference type="ARBA" id="ARBA00001928"/>
    </source>
</evidence>
<dbReference type="PROSITE" id="PS01336">
    <property type="entry name" value="ADOMETDC"/>
    <property type="match status" value="1"/>
</dbReference>
<dbReference type="FunFam" id="3.60.90.10:FF:000002">
    <property type="entry name" value="S-adenosylmethionine decarboxylase proenzyme"/>
    <property type="match status" value="1"/>
</dbReference>
<dbReference type="GO" id="GO:0099402">
    <property type="term" value="P:plant organ development"/>
    <property type="evidence" value="ECO:0007669"/>
    <property type="project" value="UniProtKB-ARBA"/>
</dbReference>
<dbReference type="EMBL" id="JABFAC010000004">
    <property type="protein sequence ID" value="MBA0610119.1"/>
    <property type="molecule type" value="Genomic_DNA"/>
</dbReference>
<dbReference type="EC" id="4.1.1.50" evidence="4"/>
<dbReference type="SUPFAM" id="SSF56276">
    <property type="entry name" value="S-adenosylmethionine decarboxylase"/>
    <property type="match status" value="1"/>
</dbReference>
<protein>
    <recommendedName>
        <fullName evidence="4">adenosylmethionine decarboxylase</fullName>
        <ecNumber evidence="4">4.1.1.50</ecNumber>
    </recommendedName>
</protein>
<evidence type="ECO:0000256" key="10">
    <source>
        <dbReference type="ARBA" id="ARBA00023239"/>
    </source>
</evidence>
<dbReference type="InterPro" id="IPR012511">
    <property type="entry name" value="AdoMetDC_leader"/>
</dbReference>
<evidence type="ECO:0000256" key="9">
    <source>
        <dbReference type="ARBA" id="ARBA00023145"/>
    </source>
</evidence>
<evidence type="ECO:0000256" key="13">
    <source>
        <dbReference type="ARBA" id="ARBA00048112"/>
    </source>
</evidence>
<dbReference type="GO" id="GO:0005829">
    <property type="term" value="C:cytosol"/>
    <property type="evidence" value="ECO:0007669"/>
    <property type="project" value="TreeGrafter"/>
</dbReference>
<keyword evidence="15" id="KW-1185">Reference proteome</keyword>
<dbReference type="InterPro" id="IPR016067">
    <property type="entry name" value="S-AdoMet_deCO2ase_core"/>
</dbReference>
<evidence type="ECO:0000256" key="3">
    <source>
        <dbReference type="ARBA" id="ARBA00008466"/>
    </source>
</evidence>
<dbReference type="UniPathway" id="UPA00331">
    <property type="reaction ID" value="UER00451"/>
</dbReference>
<keyword evidence="6" id="KW-0210">Decarboxylase</keyword>
<keyword evidence="12" id="KW-0670">Pyruvate</keyword>
<keyword evidence="10" id="KW-0456">Lyase</keyword>
<gene>
    <name evidence="14" type="ORF">Godav_011010</name>
</gene>
<dbReference type="InterPro" id="IPR018166">
    <property type="entry name" value="S-AdoMet_deCO2ase_CS"/>
</dbReference>
<keyword evidence="5" id="KW-0949">S-adenosyl-L-methionine</keyword>
<accession>A0A7J8R8F5</accession>
<comment type="caution">
    <text evidence="14">The sequence shown here is derived from an EMBL/GenBank/DDBJ whole genome shotgun (WGS) entry which is preliminary data.</text>
</comment>
<evidence type="ECO:0000256" key="8">
    <source>
        <dbReference type="ARBA" id="ARBA00023115"/>
    </source>
</evidence>
<evidence type="ECO:0000256" key="5">
    <source>
        <dbReference type="ARBA" id="ARBA00022691"/>
    </source>
</evidence>